<evidence type="ECO:0000256" key="5">
    <source>
        <dbReference type="ARBA" id="ARBA00023136"/>
    </source>
</evidence>
<protein>
    <submittedName>
        <fullName evidence="8">ABC-2 type transport system permease protein</fullName>
    </submittedName>
</protein>
<dbReference type="OrthoDB" id="266913at2"/>
<reference evidence="8 9" key="1">
    <citation type="submission" date="2016-10" db="EMBL/GenBank/DDBJ databases">
        <authorList>
            <person name="de Groot N.N."/>
        </authorList>
    </citation>
    <scope>NUCLEOTIDE SEQUENCE [LARGE SCALE GENOMIC DNA]</scope>
    <source>
        <strain evidence="8 9">DSM 12272</strain>
    </source>
</reference>
<feature type="transmembrane region" description="Helical" evidence="6">
    <location>
        <begin position="219"/>
        <end position="241"/>
    </location>
</feature>
<dbReference type="InterPro" id="IPR013525">
    <property type="entry name" value="ABC2_TM"/>
</dbReference>
<gene>
    <name evidence="8" type="ORF">SAMN04488529_101103</name>
</gene>
<dbReference type="Pfam" id="PF12698">
    <property type="entry name" value="ABC2_membrane_3"/>
    <property type="match status" value="1"/>
</dbReference>
<dbReference type="PANTHER" id="PTHR30294:SF45">
    <property type="entry name" value="LINEARMYCIN RESISTANCE PERMEASE PROTEIN LNRN"/>
    <property type="match status" value="1"/>
</dbReference>
<dbReference type="GO" id="GO:0005886">
    <property type="term" value="C:plasma membrane"/>
    <property type="evidence" value="ECO:0007669"/>
    <property type="project" value="UniProtKB-SubCell"/>
</dbReference>
<evidence type="ECO:0000256" key="3">
    <source>
        <dbReference type="ARBA" id="ARBA00022692"/>
    </source>
</evidence>
<accession>A0A1H0LID2</accession>
<proteinExistence type="predicted"/>
<feature type="transmembrane region" description="Helical" evidence="6">
    <location>
        <begin position="341"/>
        <end position="362"/>
    </location>
</feature>
<evidence type="ECO:0000256" key="2">
    <source>
        <dbReference type="ARBA" id="ARBA00022475"/>
    </source>
</evidence>
<dbReference type="Gene3D" id="3.40.1710.10">
    <property type="entry name" value="abc type-2 transporter like domain"/>
    <property type="match status" value="1"/>
</dbReference>
<keyword evidence="5 6" id="KW-0472">Membrane</keyword>
<feature type="transmembrane region" description="Helical" evidence="6">
    <location>
        <begin position="288"/>
        <end position="306"/>
    </location>
</feature>
<keyword evidence="9" id="KW-1185">Reference proteome</keyword>
<dbReference type="RefSeq" id="WP_089964795.1">
    <property type="nucleotide sequence ID" value="NZ_FNJM01000001.1"/>
</dbReference>
<evidence type="ECO:0000313" key="8">
    <source>
        <dbReference type="EMBL" id="SDO67949.1"/>
    </source>
</evidence>
<evidence type="ECO:0000313" key="9">
    <source>
        <dbReference type="Proteomes" id="UP000198597"/>
    </source>
</evidence>
<evidence type="ECO:0000256" key="6">
    <source>
        <dbReference type="SAM" id="Phobius"/>
    </source>
</evidence>
<dbReference type="PANTHER" id="PTHR30294">
    <property type="entry name" value="MEMBRANE COMPONENT OF ABC TRANSPORTER YHHJ-RELATED"/>
    <property type="match status" value="1"/>
</dbReference>
<dbReference type="EMBL" id="FNJM01000001">
    <property type="protein sequence ID" value="SDO67949.1"/>
    <property type="molecule type" value="Genomic_DNA"/>
</dbReference>
<keyword evidence="3 6" id="KW-0812">Transmembrane</keyword>
<dbReference type="InterPro" id="IPR051449">
    <property type="entry name" value="ABC-2_transporter_component"/>
</dbReference>
<dbReference type="GO" id="GO:0140359">
    <property type="term" value="F:ABC-type transporter activity"/>
    <property type="evidence" value="ECO:0007669"/>
    <property type="project" value="InterPro"/>
</dbReference>
<dbReference type="STRING" id="94869.SAMN04488529_101103"/>
<evidence type="ECO:0000259" key="7">
    <source>
        <dbReference type="Pfam" id="PF12698"/>
    </source>
</evidence>
<feature type="domain" description="ABC-2 type transporter transmembrane" evidence="7">
    <location>
        <begin position="16"/>
        <end position="361"/>
    </location>
</feature>
<organism evidence="8 9">
    <name type="scientific">Clostridium gasigenes</name>
    <dbReference type="NCBI Taxonomy" id="94869"/>
    <lineage>
        <taxon>Bacteria</taxon>
        <taxon>Bacillati</taxon>
        <taxon>Bacillota</taxon>
        <taxon>Clostridia</taxon>
        <taxon>Eubacteriales</taxon>
        <taxon>Clostridiaceae</taxon>
        <taxon>Clostridium</taxon>
    </lineage>
</organism>
<feature type="transmembrane region" description="Helical" evidence="6">
    <location>
        <begin position="175"/>
        <end position="198"/>
    </location>
</feature>
<evidence type="ECO:0000256" key="1">
    <source>
        <dbReference type="ARBA" id="ARBA00004651"/>
    </source>
</evidence>
<name>A0A1H0LID2_9CLOT</name>
<comment type="subcellular location">
    <subcellularLocation>
        <location evidence="1">Cell membrane</location>
        <topology evidence="1">Multi-pass membrane protein</topology>
    </subcellularLocation>
</comment>
<evidence type="ECO:0000256" key="4">
    <source>
        <dbReference type="ARBA" id="ARBA00022989"/>
    </source>
</evidence>
<dbReference type="Proteomes" id="UP000198597">
    <property type="component" value="Unassembled WGS sequence"/>
</dbReference>
<keyword evidence="2" id="KW-1003">Cell membrane</keyword>
<feature type="transmembrane region" description="Helical" evidence="6">
    <location>
        <begin position="253"/>
        <end position="276"/>
    </location>
</feature>
<dbReference type="AlphaFoldDB" id="A0A1H0LID2"/>
<keyword evidence="4 6" id="KW-1133">Transmembrane helix</keyword>
<sequence length="371" mass="41068">MLRVILNTFNVLRKKKGFLLLSIVLPAMLIILSSYVLGQEGEYRVGIVNKDNGIISNSVLGRVESIDGIKIEEIKEEDSENLLAGKELELVIIVNDNFTKNILSGKIDNINVKSVSESDVKPVIIGVLNSETNNLQVLSKLANGDEIKFKELEEKYNNNMPEYKLNDNKEKRVSIMSSIGIIIMMILISGQVIVRFIIDEEVNGTKARTLLSGVSEKSYSAGVFTVFYLCSALTSVVYYGICKVLGFNFGLDNSIYFLIILLLVNLLAVTFNLCIVSCTKNPSLASNISVLFIIPTSMLSGSFWGFSMMPDYMQKIGNICPQRWAIGAIEKLQAGESLVDVAPMLLSLIILSLALFLLSIFFSSKVEDRKC</sequence>